<name>A0A930BS46_9RHOO</name>
<sequence>MNVVVNHQQELFVVPAGQGVSTLGFEYVFGQLKQLVARLNLPITVREDEKGTIGQYADYQRAIGEARKANLKETWFHLNTPVEVRRILERYRKSGNPIRIFYGDTATGRDWLEENDVVGIVARSCGIFKVPILLASSESWGNGILDHCIVRLMDTGSRRVLWTHPKYQAPVMQIAAERQGSYTHAVFVSDELHARFPSYAKAAQWVAFMAGECMEAPR</sequence>
<dbReference type="AlphaFoldDB" id="A0A930BS46"/>
<protein>
    <submittedName>
        <fullName evidence="1">Uncharacterized protein</fullName>
    </submittedName>
</protein>
<comment type="caution">
    <text evidence="1">The sequence shown here is derived from an EMBL/GenBank/DDBJ whole genome shotgun (WGS) entry which is preliminary data.</text>
</comment>
<organism evidence="1 2">
    <name type="scientific">Dechloromonas agitata</name>
    <dbReference type="NCBI Taxonomy" id="73030"/>
    <lineage>
        <taxon>Bacteria</taxon>
        <taxon>Pseudomonadati</taxon>
        <taxon>Pseudomonadota</taxon>
        <taxon>Betaproteobacteria</taxon>
        <taxon>Rhodocyclales</taxon>
        <taxon>Azonexaceae</taxon>
        <taxon>Dechloromonas</taxon>
    </lineage>
</organism>
<dbReference type="Proteomes" id="UP000718593">
    <property type="component" value="Unassembled WGS sequence"/>
</dbReference>
<dbReference type="EMBL" id="JABZMI010000012">
    <property type="protein sequence ID" value="MBF1163722.1"/>
    <property type="molecule type" value="Genomic_DNA"/>
</dbReference>
<reference evidence="1" key="1">
    <citation type="submission" date="2020-04" db="EMBL/GenBank/DDBJ databases">
        <title>Deep metagenomics examines the oral microbiome during advanced dental caries in children, revealing novel taxa and co-occurrences with host molecules.</title>
        <authorList>
            <person name="Baker J.L."/>
            <person name="Morton J.T."/>
            <person name="Dinis M."/>
            <person name="Alvarez R."/>
            <person name="Tran N.C."/>
            <person name="Knight R."/>
            <person name="Edlund A."/>
        </authorList>
    </citation>
    <scope>NUCLEOTIDE SEQUENCE</scope>
    <source>
        <strain evidence="1">JCVI_32_bin.24</strain>
    </source>
</reference>
<gene>
    <name evidence="1" type="ORF">HXL68_01650</name>
</gene>
<accession>A0A930BS46</accession>
<proteinExistence type="predicted"/>
<evidence type="ECO:0000313" key="2">
    <source>
        <dbReference type="Proteomes" id="UP000718593"/>
    </source>
</evidence>
<evidence type="ECO:0000313" key="1">
    <source>
        <dbReference type="EMBL" id="MBF1163722.1"/>
    </source>
</evidence>